<dbReference type="SUPFAM" id="SSF48498">
    <property type="entry name" value="Tetracyclin repressor-like, C-terminal domain"/>
    <property type="match status" value="1"/>
</dbReference>
<dbReference type="Gene3D" id="1.10.357.10">
    <property type="entry name" value="Tetracycline Repressor, domain 2"/>
    <property type="match status" value="1"/>
</dbReference>
<organism evidence="1 2">
    <name type="scientific">Pseudomyxococcus hansupus</name>
    <dbReference type="NCBI Taxonomy" id="1297742"/>
    <lineage>
        <taxon>Bacteria</taxon>
        <taxon>Pseudomonadati</taxon>
        <taxon>Myxococcota</taxon>
        <taxon>Myxococcia</taxon>
        <taxon>Myxococcales</taxon>
        <taxon>Cystobacterineae</taxon>
        <taxon>Myxococcaceae</taxon>
        <taxon>Pseudomyxococcus</taxon>
    </lineage>
</organism>
<dbReference type="EMBL" id="CP012109">
    <property type="protein sequence ID" value="AKQ64159.1"/>
    <property type="molecule type" value="Genomic_DNA"/>
</dbReference>
<dbReference type="STRING" id="1297742.A176_001071"/>
<dbReference type="Proteomes" id="UP000009026">
    <property type="component" value="Chromosome"/>
</dbReference>
<proteinExistence type="predicted"/>
<dbReference type="InterPro" id="IPR036271">
    <property type="entry name" value="Tet_transcr_reg_TetR-rel_C_sf"/>
</dbReference>
<evidence type="ECO:0000313" key="2">
    <source>
        <dbReference type="Proteomes" id="UP000009026"/>
    </source>
</evidence>
<dbReference type="KEGG" id="mym:A176_001071"/>
<keyword evidence="2" id="KW-1185">Reference proteome</keyword>
<accession>A0A0H4WN15</accession>
<reference evidence="1 2" key="1">
    <citation type="journal article" date="2016" name="PLoS ONE">
        <title>Complete Genome Sequence and Comparative Genomics of a Novel Myxobacterium Myxococcus hansupus.</title>
        <authorList>
            <person name="Sharma G."/>
            <person name="Narwani T."/>
            <person name="Subramanian S."/>
        </authorList>
    </citation>
    <scope>NUCLEOTIDE SEQUENCE [LARGE SCALE GENOMIC DNA]</scope>
    <source>
        <strain evidence="2">mixupus</strain>
    </source>
</reference>
<gene>
    <name evidence="1" type="ORF">A176_001071</name>
</gene>
<evidence type="ECO:0000313" key="1">
    <source>
        <dbReference type="EMBL" id="AKQ64159.1"/>
    </source>
</evidence>
<sequence length="99" mass="10558">MELTTVLELGEQAAHLIPVMVEQEVALLAGIIESGVAQGLFSVAEPRLLAEGLVELMSSVGDSLLTKDLDGHRERALEACFTVFIRGLSASKVPQTPSR</sequence>
<protein>
    <recommendedName>
        <fullName evidence="3">Transcriptional regulator, TetR family</fullName>
    </recommendedName>
</protein>
<name>A0A0H4WN15_9BACT</name>
<dbReference type="AlphaFoldDB" id="A0A0H4WN15"/>
<dbReference type="eggNOG" id="COG1309">
    <property type="taxonomic scope" value="Bacteria"/>
</dbReference>
<dbReference type="PATRIC" id="fig|1297742.4.peg.1086"/>
<evidence type="ECO:0008006" key="3">
    <source>
        <dbReference type="Google" id="ProtNLM"/>
    </source>
</evidence>